<dbReference type="EMBL" id="CP043420">
    <property type="protein sequence ID" value="QEL10016.1"/>
    <property type="molecule type" value="Genomic_DNA"/>
</dbReference>
<evidence type="ECO:0000256" key="2">
    <source>
        <dbReference type="ARBA" id="ARBA00022475"/>
    </source>
</evidence>
<dbReference type="PANTHER" id="PTHR30086">
    <property type="entry name" value="ARGININE EXPORTER PROTEIN ARGO"/>
    <property type="match status" value="1"/>
</dbReference>
<accession>A0A5C0ZVU0</accession>
<comment type="subcellular location">
    <subcellularLocation>
        <location evidence="1">Cell membrane</location>
        <topology evidence="1">Multi-pass membrane protein</topology>
    </subcellularLocation>
</comment>
<dbReference type="KEGG" id="kuy:FY550_01960"/>
<keyword evidence="4 6" id="KW-1133">Transmembrane helix</keyword>
<evidence type="ECO:0000313" key="8">
    <source>
        <dbReference type="Proteomes" id="UP000322553"/>
    </source>
</evidence>
<dbReference type="InterPro" id="IPR001123">
    <property type="entry name" value="LeuE-type"/>
</dbReference>
<evidence type="ECO:0000256" key="1">
    <source>
        <dbReference type="ARBA" id="ARBA00004651"/>
    </source>
</evidence>
<feature type="transmembrane region" description="Helical" evidence="6">
    <location>
        <begin position="47"/>
        <end position="68"/>
    </location>
</feature>
<proteinExistence type="predicted"/>
<gene>
    <name evidence="7" type="ORF">FY550_01960</name>
</gene>
<sequence>MKRPMSQLTTLAITALLLFGSPGPGPMTIVATSATFGVYKTLSLYAGMLTGLAISMVASALGLAALLSAWPGVKLTLQIVGGLYVLYLAYRIATTPLDTNAAEGARLTMRDGIFLNVLNPKSYAVLLVVYSQFLLPISPATMAYVATMGVCLAVAGCTNIFWMCVGGAIRPLVQRPLFSRLLRLAFALLMIGAVFWAFIQS</sequence>
<name>A0A5C0ZVU0_9GAMM</name>
<feature type="transmembrane region" description="Helical" evidence="6">
    <location>
        <begin position="113"/>
        <end position="135"/>
    </location>
</feature>
<dbReference type="Proteomes" id="UP000322553">
    <property type="component" value="Chromosome"/>
</dbReference>
<dbReference type="OrthoDB" id="9812084at2"/>
<evidence type="ECO:0000256" key="3">
    <source>
        <dbReference type="ARBA" id="ARBA00022692"/>
    </source>
</evidence>
<feature type="transmembrane region" description="Helical" evidence="6">
    <location>
        <begin position="142"/>
        <end position="169"/>
    </location>
</feature>
<reference evidence="7 8" key="1">
    <citation type="submission" date="2019-08" db="EMBL/GenBank/DDBJ databases">
        <title>Complete genome sequence of Kushneria sp. YCWA18, a halophilic phosphate-solubilizing bacterium isolated from Daqiao saltern in China.</title>
        <authorList>
            <person name="Du G.-X."/>
            <person name="Qu L.-Y."/>
        </authorList>
    </citation>
    <scope>NUCLEOTIDE SEQUENCE [LARGE SCALE GENOMIC DNA]</scope>
    <source>
        <strain evidence="7 8">YCWA18</strain>
    </source>
</reference>
<dbReference type="PANTHER" id="PTHR30086:SF20">
    <property type="entry name" value="ARGININE EXPORTER PROTEIN ARGO-RELATED"/>
    <property type="match status" value="1"/>
</dbReference>
<keyword evidence="8" id="KW-1185">Reference proteome</keyword>
<organism evidence="7 8">
    <name type="scientific">Kushneria phosphatilytica</name>
    <dbReference type="NCBI Taxonomy" id="657387"/>
    <lineage>
        <taxon>Bacteria</taxon>
        <taxon>Pseudomonadati</taxon>
        <taxon>Pseudomonadota</taxon>
        <taxon>Gammaproteobacteria</taxon>
        <taxon>Oceanospirillales</taxon>
        <taxon>Halomonadaceae</taxon>
        <taxon>Kushneria</taxon>
    </lineage>
</organism>
<feature type="transmembrane region" description="Helical" evidence="6">
    <location>
        <begin position="75"/>
        <end position="93"/>
    </location>
</feature>
<dbReference type="AlphaFoldDB" id="A0A5C0ZVU0"/>
<evidence type="ECO:0000256" key="5">
    <source>
        <dbReference type="ARBA" id="ARBA00023136"/>
    </source>
</evidence>
<keyword evidence="5 6" id="KW-0472">Membrane</keyword>
<keyword evidence="2" id="KW-1003">Cell membrane</keyword>
<dbReference type="GO" id="GO:0033228">
    <property type="term" value="P:cysteine export across plasma membrane"/>
    <property type="evidence" value="ECO:0007669"/>
    <property type="project" value="TreeGrafter"/>
</dbReference>
<evidence type="ECO:0000256" key="4">
    <source>
        <dbReference type="ARBA" id="ARBA00022989"/>
    </source>
</evidence>
<evidence type="ECO:0000313" key="7">
    <source>
        <dbReference type="EMBL" id="QEL10016.1"/>
    </source>
</evidence>
<evidence type="ECO:0000256" key="6">
    <source>
        <dbReference type="SAM" id="Phobius"/>
    </source>
</evidence>
<protein>
    <submittedName>
        <fullName evidence="7">LysE family translocator</fullName>
    </submittedName>
</protein>
<dbReference type="Pfam" id="PF01810">
    <property type="entry name" value="LysE"/>
    <property type="match status" value="1"/>
</dbReference>
<feature type="transmembrane region" description="Helical" evidence="6">
    <location>
        <begin position="181"/>
        <end position="199"/>
    </location>
</feature>
<keyword evidence="3 6" id="KW-0812">Transmembrane</keyword>
<dbReference type="GO" id="GO:0015171">
    <property type="term" value="F:amino acid transmembrane transporter activity"/>
    <property type="evidence" value="ECO:0007669"/>
    <property type="project" value="TreeGrafter"/>
</dbReference>
<dbReference type="GO" id="GO:0005886">
    <property type="term" value="C:plasma membrane"/>
    <property type="evidence" value="ECO:0007669"/>
    <property type="project" value="UniProtKB-SubCell"/>
</dbReference>